<feature type="transmembrane region" description="Helical" evidence="8">
    <location>
        <begin position="131"/>
        <end position="152"/>
    </location>
</feature>
<keyword evidence="3" id="KW-1003">Cell membrane</keyword>
<dbReference type="GO" id="GO:0006865">
    <property type="term" value="P:amino acid transport"/>
    <property type="evidence" value="ECO:0007669"/>
    <property type="project" value="UniProtKB-KW"/>
</dbReference>
<evidence type="ECO:0000256" key="7">
    <source>
        <dbReference type="ARBA" id="ARBA00023136"/>
    </source>
</evidence>
<evidence type="ECO:0000256" key="3">
    <source>
        <dbReference type="ARBA" id="ARBA00022475"/>
    </source>
</evidence>
<dbReference type="EMBL" id="MKIR01000001">
    <property type="protein sequence ID" value="OFI50388.1"/>
    <property type="molecule type" value="Genomic_DNA"/>
</dbReference>
<evidence type="ECO:0000313" key="10">
    <source>
        <dbReference type="EMBL" id="OFI50388.1"/>
    </source>
</evidence>
<evidence type="ECO:0000313" key="11">
    <source>
        <dbReference type="Proteomes" id="UP000178622"/>
    </source>
</evidence>
<feature type="transmembrane region" description="Helical" evidence="8">
    <location>
        <begin position="245"/>
        <end position="267"/>
    </location>
</feature>
<evidence type="ECO:0000256" key="8">
    <source>
        <dbReference type="SAM" id="Phobius"/>
    </source>
</evidence>
<dbReference type="Gene3D" id="1.20.1740.10">
    <property type="entry name" value="Amino acid/polyamine transporter I"/>
    <property type="match status" value="1"/>
</dbReference>
<feature type="transmembrane region" description="Helical" evidence="8">
    <location>
        <begin position="430"/>
        <end position="447"/>
    </location>
</feature>
<dbReference type="PANTHER" id="PTHR43495:SF2">
    <property type="entry name" value="D-SERINE_D-ALANINE_GLYCINE TRANSPORTER"/>
    <property type="match status" value="1"/>
</dbReference>
<dbReference type="PIRSF" id="PIRSF006060">
    <property type="entry name" value="AA_transporter"/>
    <property type="match status" value="1"/>
</dbReference>
<dbReference type="RefSeq" id="WP_070791126.1">
    <property type="nucleotide sequence ID" value="NZ_MKIR01000001.1"/>
</dbReference>
<dbReference type="STRING" id="1859473.BG261_00435"/>
<evidence type="ECO:0000259" key="9">
    <source>
        <dbReference type="Pfam" id="PF00324"/>
    </source>
</evidence>
<dbReference type="Proteomes" id="UP000178622">
    <property type="component" value="Unassembled WGS sequence"/>
</dbReference>
<evidence type="ECO:0000256" key="2">
    <source>
        <dbReference type="ARBA" id="ARBA00022448"/>
    </source>
</evidence>
<dbReference type="AlphaFoldDB" id="A0A1E8GSD3"/>
<dbReference type="OrthoDB" id="9780162at2"/>
<dbReference type="InterPro" id="IPR004841">
    <property type="entry name" value="AA-permease/SLC12A_dom"/>
</dbReference>
<protein>
    <submittedName>
        <fullName evidence="10">Gamma-aminobutyrate permease</fullName>
    </submittedName>
</protein>
<feature type="transmembrane region" description="Helical" evidence="8">
    <location>
        <begin position="406"/>
        <end position="424"/>
    </location>
</feature>
<sequence length="457" mass="50313">MGEKQVNKDDKAALERGLSGRHVEMIALGGTIGTGLFLGAGRSIQAAGPSIVLIYIITGIFMFWMMRALGELMLTDTNQPTFIAFIEKYLGKRAQLVIGWTYWIGWIVIAMAELTAIGIYMKYWFPTIPVWIWEVIFLIVLFGINIIAVGAFGETEFWFAMIKIIAILAMIATGIFMVVTHTRTSAGVASLSNLWKYGFVADHGKHLLPAFKMVFFAFLGIEFVGTTAAEAKDPDKVIPKAINSIIMRILIFYVGALLAIMCIQPWTNYNADESPFVQVFAGIGVTAAAGIINFVVLTAAASSLNSGIFATGRMLYSLTHENPKSPFSKLSRNKLPLNAIICSTVLIGIAVIVSILLPEGAFEIITSIASAAFIGIYMTLVYAHLKYRQSDDFKNGPQKFKMPGAPLTDYLTLAFLAFIFIILLTTKETQFAAVLAIVWYASLYVLSRNTNRKKQIK</sequence>
<feature type="transmembrane region" description="Helical" evidence="8">
    <location>
        <begin position="164"/>
        <end position="186"/>
    </location>
</feature>
<keyword evidence="4 8" id="KW-0812">Transmembrane</keyword>
<feature type="transmembrane region" description="Helical" evidence="8">
    <location>
        <begin position="206"/>
        <end position="224"/>
    </location>
</feature>
<name>A0A1E8GSD3_9LACT</name>
<dbReference type="GO" id="GO:0055085">
    <property type="term" value="P:transmembrane transport"/>
    <property type="evidence" value="ECO:0007669"/>
    <property type="project" value="InterPro"/>
</dbReference>
<proteinExistence type="predicted"/>
<dbReference type="FunFam" id="1.20.1740.10:FF:000001">
    <property type="entry name" value="Amino acid permease"/>
    <property type="match status" value="1"/>
</dbReference>
<evidence type="ECO:0000256" key="1">
    <source>
        <dbReference type="ARBA" id="ARBA00004651"/>
    </source>
</evidence>
<dbReference type="GO" id="GO:0005886">
    <property type="term" value="C:plasma membrane"/>
    <property type="evidence" value="ECO:0007669"/>
    <property type="project" value="UniProtKB-SubCell"/>
</dbReference>
<accession>A0A1E8GSD3</accession>
<feature type="transmembrane region" description="Helical" evidence="8">
    <location>
        <begin position="335"/>
        <end position="358"/>
    </location>
</feature>
<keyword evidence="2" id="KW-0813">Transport</keyword>
<reference evidence="11" key="1">
    <citation type="submission" date="2016-09" db="EMBL/GenBank/DDBJ databases">
        <title>Draft genome sequence of a novel species of the family Streptococcaceae isolated from flowers.</title>
        <authorList>
            <person name="Chuah L.-O."/>
            <person name="Yap K.-P."/>
            <person name="Thong K.L."/>
            <person name="Liong M.T."/>
            <person name="Ahmad R."/>
            <person name="Rusul G."/>
        </authorList>
    </citation>
    <scope>NUCLEOTIDE SEQUENCE [LARGE SCALE GENOMIC DNA]</scope>
    <source>
        <strain evidence="11">DF1</strain>
    </source>
</reference>
<keyword evidence="5" id="KW-0029">Amino-acid transport</keyword>
<keyword evidence="6 8" id="KW-1133">Transmembrane helix</keyword>
<dbReference type="PANTHER" id="PTHR43495">
    <property type="entry name" value="GABA PERMEASE"/>
    <property type="match status" value="1"/>
</dbReference>
<keyword evidence="11" id="KW-1185">Reference proteome</keyword>
<evidence type="ECO:0000256" key="6">
    <source>
        <dbReference type="ARBA" id="ARBA00022989"/>
    </source>
</evidence>
<evidence type="ECO:0000256" key="5">
    <source>
        <dbReference type="ARBA" id="ARBA00022970"/>
    </source>
</evidence>
<feature type="domain" description="Amino acid permease/ SLC12A" evidence="9">
    <location>
        <begin position="22"/>
        <end position="444"/>
    </location>
</feature>
<keyword evidence="7 8" id="KW-0472">Membrane</keyword>
<feature type="transmembrane region" description="Helical" evidence="8">
    <location>
        <begin position="100"/>
        <end position="125"/>
    </location>
</feature>
<feature type="transmembrane region" description="Helical" evidence="8">
    <location>
        <begin position="279"/>
        <end position="304"/>
    </location>
</feature>
<feature type="transmembrane region" description="Helical" evidence="8">
    <location>
        <begin position="364"/>
        <end position="385"/>
    </location>
</feature>
<comment type="subcellular location">
    <subcellularLocation>
        <location evidence="1">Cell membrane</location>
        <topology evidence="1">Multi-pass membrane protein</topology>
    </subcellularLocation>
</comment>
<gene>
    <name evidence="10" type="ORF">BG261_00435</name>
</gene>
<dbReference type="Pfam" id="PF00324">
    <property type="entry name" value="AA_permease"/>
    <property type="match status" value="1"/>
</dbReference>
<comment type="caution">
    <text evidence="10">The sequence shown here is derived from an EMBL/GenBank/DDBJ whole genome shotgun (WGS) entry which is preliminary data.</text>
</comment>
<evidence type="ECO:0000256" key="4">
    <source>
        <dbReference type="ARBA" id="ARBA00022692"/>
    </source>
</evidence>
<organism evidence="10 11">
    <name type="scientific">Floricoccus tropicus</name>
    <dbReference type="NCBI Taxonomy" id="1859473"/>
    <lineage>
        <taxon>Bacteria</taxon>
        <taxon>Bacillati</taxon>
        <taxon>Bacillota</taxon>
        <taxon>Bacilli</taxon>
        <taxon>Lactobacillales</taxon>
        <taxon>Streptococcaceae</taxon>
        <taxon>Floricoccus</taxon>
    </lineage>
</organism>
<feature type="transmembrane region" description="Helical" evidence="8">
    <location>
        <begin position="46"/>
        <end position="65"/>
    </location>
</feature>